<gene>
    <name evidence="2" type="ORF">GGQ88_004076</name>
</gene>
<organism evidence="2 3">
    <name type="scientific">Novosphingobium hassiacum</name>
    <dbReference type="NCBI Taxonomy" id="173676"/>
    <lineage>
        <taxon>Bacteria</taxon>
        <taxon>Pseudomonadati</taxon>
        <taxon>Pseudomonadota</taxon>
        <taxon>Alphaproteobacteria</taxon>
        <taxon>Sphingomonadales</taxon>
        <taxon>Sphingomonadaceae</taxon>
        <taxon>Novosphingobium</taxon>
    </lineage>
</organism>
<keyword evidence="3" id="KW-1185">Reference proteome</keyword>
<sequence length="491" mass="55217">MVTVSSHTALRRMRARHSIARQSPRRAMTSEVVVMNSLGVALASDSAATVNNGEGGKVFNTADKLFMLSKRHPVGVMVYENAAILGVPWETIIKMFRRQLDSKPFANLEDYGRALIAYLDNNEQLFPPALQDRFYLRSLETLYAALAGRVEDAIYERIVEGSDGSQTPSDIARELVTKERDRWASEPEASCLKAGVGARLTGRFSGEISTRIADAFGPFRIESDTMQALYDLARLIVSKERIPTFALSGIVVAGFGQDEHFPVLQPIEIGEVFEGRLKCRFGQVRKVDCDNPSVVVPFADADMVNTFLHGMNPSFELRMTKEMADLVINLPDAIVDAMTDLTDAQRKKWKKQFQPESKKAIKSLIEKLDQQRQEKHLGPIHQAIANMPKDEIGHAAARLVSLNWFQKRMSLTTETVGGPVDVAVISKGDGFIWIDRKHYFRPELNQHFFDNYNFSPENHGARHDQGETPNNENTKVRTRAKPRRRSAQRTD</sequence>
<feature type="region of interest" description="Disordered" evidence="1">
    <location>
        <begin position="1"/>
        <end position="21"/>
    </location>
</feature>
<evidence type="ECO:0000256" key="1">
    <source>
        <dbReference type="SAM" id="MobiDB-lite"/>
    </source>
</evidence>
<proteinExistence type="predicted"/>
<comment type="caution">
    <text evidence="2">The sequence shown here is derived from an EMBL/GenBank/DDBJ whole genome shotgun (WGS) entry which is preliminary data.</text>
</comment>
<feature type="compositionally biased region" description="Basic residues" evidence="1">
    <location>
        <begin position="476"/>
        <end position="491"/>
    </location>
</feature>
<dbReference type="AlphaFoldDB" id="A0A7W6EYE9"/>
<feature type="region of interest" description="Disordered" evidence="1">
    <location>
        <begin position="455"/>
        <end position="491"/>
    </location>
</feature>
<dbReference type="RefSeq" id="WP_183615217.1">
    <property type="nucleotide sequence ID" value="NZ_JACICY010000023.1"/>
</dbReference>
<reference evidence="2 3" key="1">
    <citation type="submission" date="2020-08" db="EMBL/GenBank/DDBJ databases">
        <title>Genomic Encyclopedia of Type Strains, Phase IV (KMG-IV): sequencing the most valuable type-strain genomes for metagenomic binning, comparative biology and taxonomic classification.</title>
        <authorList>
            <person name="Goeker M."/>
        </authorList>
    </citation>
    <scope>NUCLEOTIDE SEQUENCE [LARGE SCALE GENOMIC DNA]</scope>
    <source>
        <strain evidence="2 3">DSM 14552</strain>
    </source>
</reference>
<dbReference type="Proteomes" id="UP000562395">
    <property type="component" value="Unassembled WGS sequence"/>
</dbReference>
<evidence type="ECO:0000313" key="3">
    <source>
        <dbReference type="Proteomes" id="UP000562395"/>
    </source>
</evidence>
<evidence type="ECO:0000313" key="2">
    <source>
        <dbReference type="EMBL" id="MBB3862774.1"/>
    </source>
</evidence>
<feature type="compositionally biased region" description="Basic residues" evidence="1">
    <location>
        <begin position="9"/>
        <end position="19"/>
    </location>
</feature>
<name>A0A7W6EYE9_9SPHN</name>
<protein>
    <submittedName>
        <fullName evidence="2">Uncharacterized protein</fullName>
    </submittedName>
</protein>
<accession>A0A7W6EYE9</accession>
<dbReference type="EMBL" id="JACICY010000023">
    <property type="protein sequence ID" value="MBB3862774.1"/>
    <property type="molecule type" value="Genomic_DNA"/>
</dbReference>